<evidence type="ECO:0000256" key="5">
    <source>
        <dbReference type="PROSITE-ProRule" id="PRU00125"/>
    </source>
</evidence>
<dbReference type="PANTHER" id="PTHR45787:SF12">
    <property type="entry name" value="BEADEX, ISOFORM D"/>
    <property type="match status" value="1"/>
</dbReference>
<dbReference type="OrthoDB" id="6352355at2759"/>
<dbReference type="GO" id="GO:0046872">
    <property type="term" value="F:metal ion binding"/>
    <property type="evidence" value="ECO:0007669"/>
    <property type="project" value="UniProtKB-KW"/>
</dbReference>
<evidence type="ECO:0000259" key="6">
    <source>
        <dbReference type="PROSITE" id="PS50023"/>
    </source>
</evidence>
<accession>A0A026WD18</accession>
<evidence type="ECO:0000256" key="1">
    <source>
        <dbReference type="ARBA" id="ARBA00022723"/>
    </source>
</evidence>
<reference evidence="7 8" key="1">
    <citation type="journal article" date="2014" name="Curr. Biol.">
        <title>The genome of the clonal raider ant Cerapachys biroi.</title>
        <authorList>
            <person name="Oxley P.R."/>
            <person name="Ji L."/>
            <person name="Fetter-Pruneda I."/>
            <person name="McKenzie S.K."/>
            <person name="Li C."/>
            <person name="Hu H."/>
            <person name="Zhang G."/>
            <person name="Kronauer D.J."/>
        </authorList>
    </citation>
    <scope>NUCLEOTIDE SEQUENCE [LARGE SCALE GENOMIC DNA]</scope>
</reference>
<dbReference type="STRING" id="2015173.A0A026WD18"/>
<organism evidence="7 8">
    <name type="scientific">Ooceraea biroi</name>
    <name type="common">Clonal raider ant</name>
    <name type="synonym">Cerapachys biroi</name>
    <dbReference type="NCBI Taxonomy" id="2015173"/>
    <lineage>
        <taxon>Eukaryota</taxon>
        <taxon>Metazoa</taxon>
        <taxon>Ecdysozoa</taxon>
        <taxon>Arthropoda</taxon>
        <taxon>Hexapoda</taxon>
        <taxon>Insecta</taxon>
        <taxon>Pterygota</taxon>
        <taxon>Neoptera</taxon>
        <taxon>Endopterygota</taxon>
        <taxon>Hymenoptera</taxon>
        <taxon>Apocrita</taxon>
        <taxon>Aculeata</taxon>
        <taxon>Formicoidea</taxon>
        <taxon>Formicidae</taxon>
        <taxon>Dorylinae</taxon>
        <taxon>Ooceraea</taxon>
    </lineage>
</organism>
<dbReference type="InterPro" id="IPR050945">
    <property type="entry name" value="LMO_RBTN_TF"/>
</dbReference>
<evidence type="ECO:0000313" key="8">
    <source>
        <dbReference type="Proteomes" id="UP000053097"/>
    </source>
</evidence>
<keyword evidence="8" id="KW-1185">Reference proteome</keyword>
<proteinExistence type="predicted"/>
<dbReference type="PROSITE" id="PS50023">
    <property type="entry name" value="LIM_DOMAIN_2"/>
    <property type="match status" value="2"/>
</dbReference>
<dbReference type="Pfam" id="PF00412">
    <property type="entry name" value="LIM"/>
    <property type="match status" value="2"/>
</dbReference>
<dbReference type="GO" id="GO:0003713">
    <property type="term" value="F:transcription coactivator activity"/>
    <property type="evidence" value="ECO:0007669"/>
    <property type="project" value="TreeGrafter"/>
</dbReference>
<dbReference type="InterPro" id="IPR001781">
    <property type="entry name" value="Znf_LIM"/>
</dbReference>
<dbReference type="PANTHER" id="PTHR45787">
    <property type="entry name" value="LD11652P"/>
    <property type="match status" value="1"/>
</dbReference>
<dbReference type="SMART" id="SM00132">
    <property type="entry name" value="LIM"/>
    <property type="match status" value="2"/>
</dbReference>
<dbReference type="Gene3D" id="2.10.110.10">
    <property type="entry name" value="Cysteine Rich Protein"/>
    <property type="match status" value="2"/>
</dbReference>
<dbReference type="Proteomes" id="UP000053097">
    <property type="component" value="Unassembled WGS sequence"/>
</dbReference>
<feature type="domain" description="LIM zinc-binding" evidence="6">
    <location>
        <begin position="81"/>
        <end position="143"/>
    </location>
</feature>
<name>A0A026WD18_OOCBI</name>
<dbReference type="AlphaFoldDB" id="A0A026WD18"/>
<dbReference type="FunFam" id="2.10.110.10:FF:000016">
    <property type="entry name" value="LIM domain only 3"/>
    <property type="match status" value="1"/>
</dbReference>
<evidence type="ECO:0000256" key="4">
    <source>
        <dbReference type="ARBA" id="ARBA00023038"/>
    </source>
</evidence>
<protein>
    <submittedName>
        <fullName evidence="7">Rhombotin-1</fullName>
    </submittedName>
</protein>
<dbReference type="GO" id="GO:0140297">
    <property type="term" value="F:DNA-binding transcription factor binding"/>
    <property type="evidence" value="ECO:0007669"/>
    <property type="project" value="TreeGrafter"/>
</dbReference>
<keyword evidence="4 5" id="KW-0440">LIM domain</keyword>
<dbReference type="CDD" id="cd09390">
    <property type="entry name" value="LIM2_dLMO"/>
    <property type="match status" value="1"/>
</dbReference>
<evidence type="ECO:0000256" key="2">
    <source>
        <dbReference type="ARBA" id="ARBA00022737"/>
    </source>
</evidence>
<dbReference type="GO" id="GO:0005634">
    <property type="term" value="C:nucleus"/>
    <property type="evidence" value="ECO:0007669"/>
    <property type="project" value="TreeGrafter"/>
</dbReference>
<evidence type="ECO:0000256" key="3">
    <source>
        <dbReference type="ARBA" id="ARBA00022833"/>
    </source>
</evidence>
<dbReference type="EMBL" id="KK107261">
    <property type="protein sequence ID" value="EZA53965.1"/>
    <property type="molecule type" value="Genomic_DNA"/>
</dbReference>
<dbReference type="CDD" id="cd09388">
    <property type="entry name" value="LIM1_LMO1_LMO3"/>
    <property type="match status" value="1"/>
</dbReference>
<evidence type="ECO:0000313" key="7">
    <source>
        <dbReference type="EMBL" id="EZA53965.1"/>
    </source>
</evidence>
<dbReference type="PROSITE" id="PS00478">
    <property type="entry name" value="LIM_DOMAIN_1"/>
    <property type="match status" value="2"/>
</dbReference>
<dbReference type="GO" id="GO:0045944">
    <property type="term" value="P:positive regulation of transcription by RNA polymerase II"/>
    <property type="evidence" value="ECO:0007669"/>
    <property type="project" value="TreeGrafter"/>
</dbReference>
<keyword evidence="2" id="KW-0677">Repeat</keyword>
<keyword evidence="1 5" id="KW-0479">Metal-binding</keyword>
<feature type="domain" description="LIM zinc-binding" evidence="6">
    <location>
        <begin position="17"/>
        <end position="79"/>
    </location>
</feature>
<dbReference type="SUPFAM" id="SSF57716">
    <property type="entry name" value="Glucocorticoid receptor-like (DNA-binding domain)"/>
    <property type="match status" value="3"/>
</dbReference>
<keyword evidence="3 5" id="KW-0862">Zinc</keyword>
<gene>
    <name evidence="7" type="ORF">X777_05808</name>
</gene>
<sequence>MDVSSKSETNKNGSTQHVCASCHKTITERFLLKASDLYWHEDCLKCQCCDCRLGEVGSTFYSKANLRLCKRDYLRLFGNTGFCAACNKQIPAFEMVMRARTNVYHLDCFACQQCTHRFCVGDRFYLCENKILCEYDYEERLTFANMGPALQSSSLAYIKRQLPPIPTPPAQNMHPGHNPLQPHQGLGQPVAQNNHVPNESFPLVDFLLAFAALTTLKHLILITAKRPSKHVAPSLTVLRYCVVNFNVRYVPTFSPSFSHLGGESRYLLGFYLWGRSQCSRPIWTAARSNFPIIVGLRGWTKLLPVAMDGPVSVKEAKHSGWPTLYHILSAANIGNRYVPAKLSPACLISDSNDDPPRIYVTCTFAGAIANCPRRKKKGTNERTLVLQSGTSHKSHFTRYILNSVPLPHACTRVCVHAACCTCMEHRTCARARTHLHASQARAIQLHVNNSNPLSCKIELEVISKPASAARACADRSVITYSHARVSARLSSGRDFGPRAEGCQRRAASACVTIGTESGRRRFRVVVSATREAVIRLSLYRGFAASSNIHEPSAFVNERANIAQVSVPVRREFRCDKSTVRTFCLPRPPSPPRYSPPSFRPPTLSAFLMVYASSAFHLLLKKKTILYRHYEKITSMQTRDAYSDIEIVKAGICDTIYDTCADTVFALTPHYSSALLLRSPSGVTFFGNEAHDRVRARRHADILERRLMDPNASGMLACNYAENLDWRTLSCIPIAWTNPIEDAPKARRSETRSSASRVTK</sequence>